<keyword evidence="2" id="KW-1185">Reference proteome</keyword>
<dbReference type="EnsemblProtists" id="HpaT801782">
    <property type="protein sequence ID" value="HpaP801782"/>
    <property type="gene ID" value="HpaG801782"/>
</dbReference>
<dbReference type="EMBL" id="JH598543">
    <property type="status" value="NOT_ANNOTATED_CDS"/>
    <property type="molecule type" value="Genomic_DNA"/>
</dbReference>
<sequence>MFIVFQRHQPPCNVMSPYASVRIGISGLAIEHPNQRYMLFAESSCSFIISGLASILVSSFGPGCLFRNTAKAWSKSSCLYGVKTDTAY</sequence>
<proteinExistence type="predicted"/>
<reference evidence="1" key="2">
    <citation type="submission" date="2015-06" db="UniProtKB">
        <authorList>
            <consortium name="EnsemblProtists"/>
        </authorList>
    </citation>
    <scope>IDENTIFICATION</scope>
    <source>
        <strain evidence="1">Emoy2</strain>
    </source>
</reference>
<dbReference type="Proteomes" id="UP000011713">
    <property type="component" value="Unassembled WGS sequence"/>
</dbReference>
<accession>M4B681</accession>
<reference evidence="2" key="1">
    <citation type="journal article" date="2010" name="Science">
        <title>Signatures of adaptation to obligate biotrophy in the Hyaloperonospora arabidopsidis genome.</title>
        <authorList>
            <person name="Baxter L."/>
            <person name="Tripathy S."/>
            <person name="Ishaque N."/>
            <person name="Boot N."/>
            <person name="Cabral A."/>
            <person name="Kemen E."/>
            <person name="Thines M."/>
            <person name="Ah-Fong A."/>
            <person name="Anderson R."/>
            <person name="Badejoko W."/>
            <person name="Bittner-Eddy P."/>
            <person name="Boore J.L."/>
            <person name="Chibucos M.C."/>
            <person name="Coates M."/>
            <person name="Dehal P."/>
            <person name="Delehaunty K."/>
            <person name="Dong S."/>
            <person name="Downton P."/>
            <person name="Dumas B."/>
            <person name="Fabro G."/>
            <person name="Fronick C."/>
            <person name="Fuerstenberg S.I."/>
            <person name="Fulton L."/>
            <person name="Gaulin E."/>
            <person name="Govers F."/>
            <person name="Hughes L."/>
            <person name="Humphray S."/>
            <person name="Jiang R.H."/>
            <person name="Judelson H."/>
            <person name="Kamoun S."/>
            <person name="Kyung K."/>
            <person name="Meijer H."/>
            <person name="Minx P."/>
            <person name="Morris P."/>
            <person name="Nelson J."/>
            <person name="Phuntumart V."/>
            <person name="Qutob D."/>
            <person name="Rehmany A."/>
            <person name="Rougon-Cardoso A."/>
            <person name="Ryden P."/>
            <person name="Torto-Alalibo T."/>
            <person name="Studholme D."/>
            <person name="Wang Y."/>
            <person name="Win J."/>
            <person name="Wood J."/>
            <person name="Clifton S.W."/>
            <person name="Rogers J."/>
            <person name="Van den Ackerveken G."/>
            <person name="Jones J.D."/>
            <person name="McDowell J.M."/>
            <person name="Beynon J."/>
            <person name="Tyler B.M."/>
        </authorList>
    </citation>
    <scope>NUCLEOTIDE SEQUENCE [LARGE SCALE GENOMIC DNA]</scope>
    <source>
        <strain evidence="2">Emoy2</strain>
    </source>
</reference>
<dbReference type="AlphaFoldDB" id="M4B681"/>
<evidence type="ECO:0000313" key="2">
    <source>
        <dbReference type="Proteomes" id="UP000011713"/>
    </source>
</evidence>
<organism evidence="1 2">
    <name type="scientific">Hyaloperonospora arabidopsidis (strain Emoy2)</name>
    <name type="common">Downy mildew agent</name>
    <name type="synonym">Peronospora arabidopsidis</name>
    <dbReference type="NCBI Taxonomy" id="559515"/>
    <lineage>
        <taxon>Eukaryota</taxon>
        <taxon>Sar</taxon>
        <taxon>Stramenopiles</taxon>
        <taxon>Oomycota</taxon>
        <taxon>Peronosporomycetes</taxon>
        <taxon>Peronosporales</taxon>
        <taxon>Peronosporaceae</taxon>
        <taxon>Hyaloperonospora</taxon>
    </lineage>
</organism>
<dbReference type="VEuPathDB" id="FungiDB:HpaG801782"/>
<dbReference type="InParanoid" id="M4B681"/>
<dbReference type="HOGENOM" id="CLU_2473772_0_0_1"/>
<protein>
    <submittedName>
        <fullName evidence="1">Uncharacterized protein</fullName>
    </submittedName>
</protein>
<evidence type="ECO:0000313" key="1">
    <source>
        <dbReference type="EnsemblProtists" id="HpaP801782"/>
    </source>
</evidence>
<name>M4B681_HYAAE</name>